<evidence type="ECO:0000313" key="11">
    <source>
        <dbReference type="EMBL" id="SEJ96222.1"/>
    </source>
</evidence>
<dbReference type="GeneID" id="80819880"/>
<keyword evidence="3" id="KW-1003">Cell membrane</keyword>
<keyword evidence="2 9" id="KW-0813">Transport</keyword>
<evidence type="ECO:0000256" key="3">
    <source>
        <dbReference type="ARBA" id="ARBA00022475"/>
    </source>
</evidence>
<keyword evidence="4 9" id="KW-0997">Cell inner membrane</keyword>
<dbReference type="InterPro" id="IPR007387">
    <property type="entry name" value="TRAP_DctQ"/>
</dbReference>
<keyword evidence="12" id="KW-1185">Reference proteome</keyword>
<sequence length="173" mass="18527">MQAASLLISRLSIAIGYACAPLYFVSLLVAVREVIMRYFFNAPSDWAFEVTLTLCAVAWALSVGYVGQQNRHIAITFLHDLAGPALRRVLDVVTLVLTALAFAALAYATFEPALDAFTRIERTGSAFNPPMPAILKPILCASALLGVVQSLANLVLVLTGQTPPAPEPEDIAL</sequence>
<evidence type="ECO:0000256" key="8">
    <source>
        <dbReference type="ARBA" id="ARBA00038436"/>
    </source>
</evidence>
<protein>
    <recommendedName>
        <fullName evidence="9">TRAP transporter small permease protein</fullName>
    </recommendedName>
</protein>
<keyword evidence="5 9" id="KW-0812">Transmembrane</keyword>
<comment type="similarity">
    <text evidence="8 9">Belongs to the TRAP transporter small permease family.</text>
</comment>
<feature type="transmembrane region" description="Helical" evidence="9">
    <location>
        <begin position="12"/>
        <end position="31"/>
    </location>
</feature>
<dbReference type="InterPro" id="IPR055348">
    <property type="entry name" value="DctQ"/>
</dbReference>
<feature type="domain" description="Tripartite ATP-independent periplasmic transporters DctQ component" evidence="10">
    <location>
        <begin position="28"/>
        <end position="156"/>
    </location>
</feature>
<proteinExistence type="inferred from homology"/>
<evidence type="ECO:0000256" key="9">
    <source>
        <dbReference type="RuleBase" id="RU369079"/>
    </source>
</evidence>
<comment type="function">
    <text evidence="9">Part of the tripartite ATP-independent periplasmic (TRAP) transport system.</text>
</comment>
<dbReference type="PANTHER" id="PTHR35011">
    <property type="entry name" value="2,3-DIKETO-L-GULONATE TRAP TRANSPORTER SMALL PERMEASE PROTEIN YIAM"/>
    <property type="match status" value="1"/>
</dbReference>
<comment type="caution">
    <text evidence="9">Lacks conserved residue(s) required for the propagation of feature annotation.</text>
</comment>
<feature type="transmembrane region" description="Helical" evidence="9">
    <location>
        <begin position="46"/>
        <end position="67"/>
    </location>
</feature>
<dbReference type="GO" id="GO:0022857">
    <property type="term" value="F:transmembrane transporter activity"/>
    <property type="evidence" value="ECO:0007669"/>
    <property type="project" value="UniProtKB-UniRule"/>
</dbReference>
<comment type="subcellular location">
    <subcellularLocation>
        <location evidence="1 9">Cell inner membrane</location>
        <topology evidence="1 9">Multi-pass membrane protein</topology>
    </subcellularLocation>
</comment>
<feature type="transmembrane region" description="Helical" evidence="9">
    <location>
        <begin position="88"/>
        <end position="110"/>
    </location>
</feature>
<comment type="subunit">
    <text evidence="9">The complex comprises the extracytoplasmic solute receptor protein and the two transmembrane proteins.</text>
</comment>
<dbReference type="GO" id="GO:0005886">
    <property type="term" value="C:plasma membrane"/>
    <property type="evidence" value="ECO:0007669"/>
    <property type="project" value="UniProtKB-SubCell"/>
</dbReference>
<evidence type="ECO:0000256" key="2">
    <source>
        <dbReference type="ARBA" id="ARBA00022448"/>
    </source>
</evidence>
<evidence type="ECO:0000259" key="10">
    <source>
        <dbReference type="Pfam" id="PF04290"/>
    </source>
</evidence>
<accession>A0A975ZPV2</accession>
<evidence type="ECO:0000256" key="4">
    <source>
        <dbReference type="ARBA" id="ARBA00022519"/>
    </source>
</evidence>
<evidence type="ECO:0000256" key="7">
    <source>
        <dbReference type="ARBA" id="ARBA00023136"/>
    </source>
</evidence>
<evidence type="ECO:0000313" key="12">
    <source>
        <dbReference type="Proteomes" id="UP000182932"/>
    </source>
</evidence>
<gene>
    <name evidence="11" type="ORF">SAMN04487940_11581</name>
</gene>
<organism evidence="11 12">
    <name type="scientific">Marinovum algicola</name>
    <dbReference type="NCBI Taxonomy" id="42444"/>
    <lineage>
        <taxon>Bacteria</taxon>
        <taxon>Pseudomonadati</taxon>
        <taxon>Pseudomonadota</taxon>
        <taxon>Alphaproteobacteria</taxon>
        <taxon>Rhodobacterales</taxon>
        <taxon>Roseobacteraceae</taxon>
        <taxon>Marinovum</taxon>
    </lineage>
</organism>
<dbReference type="AlphaFoldDB" id="A0A975ZPV2"/>
<dbReference type="Proteomes" id="UP000182932">
    <property type="component" value="Unassembled WGS sequence"/>
</dbReference>
<reference evidence="11 12" key="1">
    <citation type="submission" date="2016-10" db="EMBL/GenBank/DDBJ databases">
        <authorList>
            <person name="Varghese N."/>
            <person name="Submissions S."/>
        </authorList>
    </citation>
    <scope>NUCLEOTIDE SEQUENCE [LARGE SCALE GENOMIC DNA]</scope>
    <source>
        <strain evidence="11 12">FF3</strain>
    </source>
</reference>
<dbReference type="RefSeq" id="WP_048535851.1">
    <property type="nucleotide sequence ID" value="NZ_CATLQZ010000018.1"/>
</dbReference>
<comment type="caution">
    <text evidence="11">The sequence shown here is derived from an EMBL/GenBank/DDBJ whole genome shotgun (WGS) entry which is preliminary data.</text>
</comment>
<keyword evidence="6 9" id="KW-1133">Transmembrane helix</keyword>
<name>A0A975ZPV2_9RHOB</name>
<evidence type="ECO:0000256" key="5">
    <source>
        <dbReference type="ARBA" id="ARBA00022692"/>
    </source>
</evidence>
<evidence type="ECO:0000256" key="1">
    <source>
        <dbReference type="ARBA" id="ARBA00004429"/>
    </source>
</evidence>
<dbReference type="EMBL" id="FNYY01000015">
    <property type="protein sequence ID" value="SEJ96222.1"/>
    <property type="molecule type" value="Genomic_DNA"/>
</dbReference>
<evidence type="ECO:0000256" key="6">
    <source>
        <dbReference type="ARBA" id="ARBA00022989"/>
    </source>
</evidence>
<dbReference type="Pfam" id="PF04290">
    <property type="entry name" value="DctQ"/>
    <property type="match status" value="1"/>
</dbReference>
<keyword evidence="7 9" id="KW-0472">Membrane</keyword>